<gene>
    <name evidence="3" type="ORF">Ptr86124_002272</name>
    <name evidence="2" type="ORF">PtrM4_067180</name>
</gene>
<feature type="compositionally biased region" description="Polar residues" evidence="1">
    <location>
        <begin position="513"/>
        <end position="551"/>
    </location>
</feature>
<feature type="compositionally biased region" description="Polar residues" evidence="1">
    <location>
        <begin position="27"/>
        <end position="53"/>
    </location>
</feature>
<keyword evidence="5" id="KW-1185">Reference proteome</keyword>
<name>A0A317ANV5_9PLEO</name>
<proteinExistence type="predicted"/>
<reference evidence="3" key="2">
    <citation type="submission" date="2021-05" db="EMBL/GenBank/DDBJ databases">
        <authorList>
            <person name="Moolhuijzen P.M."/>
            <person name="Moffat C.S."/>
        </authorList>
    </citation>
    <scope>NUCLEOTIDE SEQUENCE</scope>
    <source>
        <strain evidence="3">86-124</strain>
    </source>
</reference>
<feature type="region of interest" description="Disordered" evidence="1">
    <location>
        <begin position="123"/>
        <end position="143"/>
    </location>
</feature>
<evidence type="ECO:0000313" key="2">
    <source>
        <dbReference type="EMBL" id="KAF7575094.1"/>
    </source>
</evidence>
<feature type="compositionally biased region" description="Polar residues" evidence="1">
    <location>
        <begin position="488"/>
        <end position="497"/>
    </location>
</feature>
<accession>A0A317ANV5</accession>
<dbReference type="Proteomes" id="UP000245464">
    <property type="component" value="Chromosome 2"/>
</dbReference>
<evidence type="ECO:0000313" key="5">
    <source>
        <dbReference type="Proteomes" id="UP000249757"/>
    </source>
</evidence>
<evidence type="ECO:0000256" key="1">
    <source>
        <dbReference type="SAM" id="MobiDB-lite"/>
    </source>
</evidence>
<feature type="region of interest" description="Disordered" evidence="1">
    <location>
        <begin position="453"/>
        <end position="551"/>
    </location>
</feature>
<evidence type="ECO:0000313" key="3">
    <source>
        <dbReference type="EMBL" id="KAI1519144.1"/>
    </source>
</evidence>
<comment type="caution">
    <text evidence="3">The sequence shown here is derived from an EMBL/GenBank/DDBJ whole genome shotgun (WGS) entry which is preliminary data.</text>
</comment>
<feature type="region of interest" description="Disordered" evidence="1">
    <location>
        <begin position="1"/>
        <end position="53"/>
    </location>
</feature>
<reference evidence="2 4" key="1">
    <citation type="journal article" date="2018" name="BMC Genomics">
        <title>Comparative genomics of the wheat fungal pathogen Pyrenophora tritici-repentis reveals chromosomal variations and genome plasticity.</title>
        <authorList>
            <person name="Moolhuijzen P."/>
            <person name="See P.T."/>
            <person name="Hane J.K."/>
            <person name="Shi G."/>
            <person name="Liu Z."/>
            <person name="Oliver R.P."/>
            <person name="Moffat C.S."/>
        </authorList>
    </citation>
    <scope>NUCLEOTIDE SEQUENCE [LARGE SCALE GENOMIC DNA]</scope>
    <source>
        <strain evidence="2">M4</strain>
    </source>
</reference>
<reference evidence="3" key="3">
    <citation type="journal article" date="2022" name="bioRxiv">
        <title>A global pangenome for the wheat fungal pathogen Pyrenophora tritici-repentis and prediction of effector protein structural homology.</title>
        <authorList>
            <person name="Moolhuijzen P."/>
            <person name="See P.T."/>
            <person name="Shi G."/>
            <person name="Powell H.R."/>
            <person name="Cockram J."/>
            <person name="Jorgensen L.N."/>
            <person name="Benslimane H."/>
            <person name="Strelkov S.E."/>
            <person name="Turner J."/>
            <person name="Liu Z."/>
            <person name="Moffat C.S."/>
        </authorList>
    </citation>
    <scope>NUCLEOTIDE SEQUENCE</scope>
    <source>
        <strain evidence="3">86-124</strain>
    </source>
</reference>
<reference evidence="5" key="4">
    <citation type="journal article" date="2022" name="Microb. Genom.">
        <title>A global pangenome for the wheat fungal pathogen Pyrenophora tritici-repentis and prediction of effector protein structural homology.</title>
        <authorList>
            <person name="Moolhuijzen P.M."/>
            <person name="See P.T."/>
            <person name="Shi G."/>
            <person name="Powell H.R."/>
            <person name="Cockram J."/>
            <person name="Jorgensen L.N."/>
            <person name="Benslimane H."/>
            <person name="Strelkov S.E."/>
            <person name="Turner J."/>
            <person name="Liu Z."/>
            <person name="Moffat C.S."/>
        </authorList>
    </citation>
    <scope>NUCLEOTIDE SEQUENCE [LARGE SCALE GENOMIC DNA]</scope>
</reference>
<organism evidence="3 5">
    <name type="scientific">Pyrenophora tritici-repentis</name>
    <dbReference type="NCBI Taxonomy" id="45151"/>
    <lineage>
        <taxon>Eukaryota</taxon>
        <taxon>Fungi</taxon>
        <taxon>Dikarya</taxon>
        <taxon>Ascomycota</taxon>
        <taxon>Pezizomycotina</taxon>
        <taxon>Dothideomycetes</taxon>
        <taxon>Pleosporomycetidae</taxon>
        <taxon>Pleosporales</taxon>
        <taxon>Pleosporineae</taxon>
        <taxon>Pleosporaceae</taxon>
        <taxon>Pyrenophora</taxon>
    </lineage>
</organism>
<dbReference type="Proteomes" id="UP000249757">
    <property type="component" value="Unassembled WGS sequence"/>
</dbReference>
<dbReference type="EMBL" id="NRDI02000002">
    <property type="protein sequence ID" value="KAI1519144.1"/>
    <property type="molecule type" value="Genomic_DNA"/>
</dbReference>
<dbReference type="AlphaFoldDB" id="A0A317ANV5"/>
<protein>
    <submittedName>
        <fullName evidence="3">Uncharacterized protein</fullName>
    </submittedName>
</protein>
<sequence length="551" mass="59075">MADVGTPDRPLAPGNPAATRPDEPASPNHQNLLRSSRWSQMTPQSGFSLNTGRGIRNQASASLTGVVTQKIAPALQALQTKYNMISALASTIDAFMGQYTSPEEAPIAKALCKQVIEALTSTLSPSQGTTPRTTPNANNSESPYQSWAEVAKAPKNSAPLARGGAKTYPAAIAQKNAPHNNRPTDQRILITTPAEARLARPSGYAVRQAICQAVPNITLADVLKATATKTGWAITPASLEIQSRLMEEENRQLMIQAVAGDSAKLPTVWTNYAVQGLASAFTALDGTPINVTTELIKEEVLAQTQKEPVSCRPSRHGPGANMLTTWIISFTERVPSFQLFDSNWSKEIKKAPIIERHNPGCQGFCNPTRCTRDPRCGTCSIPIAKHTGPHGDLCEGRPRCANCHGPHWASYSNCAAAPWRTAGRVVRPTKKELNAARRAGHLAYLQESLQANASGGSVDEAAPDLPRPTTADEPTEVPTQAPAKRNRTPATSTSEAGSTLGPAKRPTRKTHKTTNLNLRQLSQQSVTRKPDHTSSSSEATDVEMSESSSAW</sequence>
<evidence type="ECO:0000313" key="4">
    <source>
        <dbReference type="Proteomes" id="UP000245464"/>
    </source>
</evidence>
<dbReference type="EMBL" id="NQIK02000002">
    <property type="protein sequence ID" value="KAF7575094.1"/>
    <property type="molecule type" value="Genomic_DNA"/>
</dbReference>